<dbReference type="EMBL" id="BAABAT010000015">
    <property type="protein sequence ID" value="GAA4253376.1"/>
    <property type="molecule type" value="Genomic_DNA"/>
</dbReference>
<sequence length="100" mass="11054">MPKTLWIAGLRVRHPRVEMRSARGWRFPARTRPTEPSRDADSRPCASGDKEGDNEGDKDGDNEGDKEGDKGGDKGMGLPGRTGPARQRDRARQGMETPRP</sequence>
<evidence type="ECO:0000256" key="1">
    <source>
        <dbReference type="SAM" id="MobiDB-lite"/>
    </source>
</evidence>
<protein>
    <submittedName>
        <fullName evidence="2">Uncharacterized protein</fullName>
    </submittedName>
</protein>
<comment type="caution">
    <text evidence="2">The sequence shown here is derived from an EMBL/GenBank/DDBJ whole genome shotgun (WGS) entry which is preliminary data.</text>
</comment>
<feature type="compositionally biased region" description="Basic and acidic residues" evidence="1">
    <location>
        <begin position="32"/>
        <end position="73"/>
    </location>
</feature>
<organism evidence="2 3">
    <name type="scientific">Dactylosporangium darangshiense</name>
    <dbReference type="NCBI Taxonomy" id="579108"/>
    <lineage>
        <taxon>Bacteria</taxon>
        <taxon>Bacillati</taxon>
        <taxon>Actinomycetota</taxon>
        <taxon>Actinomycetes</taxon>
        <taxon>Micromonosporales</taxon>
        <taxon>Micromonosporaceae</taxon>
        <taxon>Dactylosporangium</taxon>
    </lineage>
</organism>
<name>A0ABP8DE08_9ACTN</name>
<accession>A0ABP8DE08</accession>
<reference evidence="3" key="1">
    <citation type="journal article" date="2019" name="Int. J. Syst. Evol. Microbiol.">
        <title>The Global Catalogue of Microorganisms (GCM) 10K type strain sequencing project: providing services to taxonomists for standard genome sequencing and annotation.</title>
        <authorList>
            <consortium name="The Broad Institute Genomics Platform"/>
            <consortium name="The Broad Institute Genome Sequencing Center for Infectious Disease"/>
            <person name="Wu L."/>
            <person name="Ma J."/>
        </authorList>
    </citation>
    <scope>NUCLEOTIDE SEQUENCE [LARGE SCALE GENOMIC DNA]</scope>
    <source>
        <strain evidence="3">JCM 17441</strain>
    </source>
</reference>
<proteinExistence type="predicted"/>
<dbReference type="Proteomes" id="UP001500620">
    <property type="component" value="Unassembled WGS sequence"/>
</dbReference>
<evidence type="ECO:0000313" key="3">
    <source>
        <dbReference type="Proteomes" id="UP001500620"/>
    </source>
</evidence>
<feature type="compositionally biased region" description="Basic and acidic residues" evidence="1">
    <location>
        <begin position="86"/>
        <end position="100"/>
    </location>
</feature>
<gene>
    <name evidence="2" type="ORF">GCM10022255_054020</name>
</gene>
<feature type="region of interest" description="Disordered" evidence="1">
    <location>
        <begin position="1"/>
        <end position="100"/>
    </location>
</feature>
<evidence type="ECO:0000313" key="2">
    <source>
        <dbReference type="EMBL" id="GAA4253376.1"/>
    </source>
</evidence>
<keyword evidence="3" id="KW-1185">Reference proteome</keyword>